<protein>
    <recommendedName>
        <fullName evidence="3">Alpha/beta hydrolase</fullName>
    </recommendedName>
</protein>
<evidence type="ECO:0000313" key="2">
    <source>
        <dbReference type="Proteomes" id="UP001524547"/>
    </source>
</evidence>
<proteinExistence type="predicted"/>
<dbReference type="EMBL" id="JAMZEJ010000005">
    <property type="protein sequence ID" value="MCQ8241090.1"/>
    <property type="molecule type" value="Genomic_DNA"/>
</dbReference>
<sequence>MPGRISRDKRPVPRHRRAMGFFAHRSHPSPHASTGAIATAALAAMVAVGANGFPGPARASAAPPPGPVAASLVEKIPLSQHPVSTIAPARMSLPGGALLPLYLSGDWDHPRPDIVRAVISIHGLFRDADNYHRTAEHALAAAGAAGTGTLLVTPQFLDDVDLDRRDAARNPSAPLLRWHDQSWIDGEPASGPAPLSAFDVIDAMLARLSDPRLFPALKRIVLVGHSAGGQFVQRYALLGKGIDRLASHGIAMRFLVANPSSYAWLDRSRPVPPSPACATTDRWKYGLDSLPPYGAGRSREAIVRSYARRDITYLLGARDINPNQTLLDRSCAAEAQGPSRFARGHNFFAAFGARLAAGHQSLHDIPGVGHNGDRMTVNGCALRAVYDTGDCPAAASGGG</sequence>
<comment type="caution">
    <text evidence="1">The sequence shown here is derived from an EMBL/GenBank/DDBJ whole genome shotgun (WGS) entry which is preliminary data.</text>
</comment>
<dbReference type="RefSeq" id="WP_422919833.1">
    <property type="nucleotide sequence ID" value="NZ_JAMZEJ010000005.1"/>
</dbReference>
<dbReference type="InterPro" id="IPR029058">
    <property type="entry name" value="AB_hydrolase_fold"/>
</dbReference>
<evidence type="ECO:0000313" key="1">
    <source>
        <dbReference type="EMBL" id="MCQ8241090.1"/>
    </source>
</evidence>
<keyword evidence="2" id="KW-1185">Reference proteome</keyword>
<dbReference type="SUPFAM" id="SSF53474">
    <property type="entry name" value="alpha/beta-Hydrolases"/>
    <property type="match status" value="1"/>
</dbReference>
<name>A0ABT1VXL1_9PROT</name>
<organism evidence="1 2">
    <name type="scientific">Rhizosaccharibacter radicis</name>
    <dbReference type="NCBI Taxonomy" id="2782605"/>
    <lineage>
        <taxon>Bacteria</taxon>
        <taxon>Pseudomonadati</taxon>
        <taxon>Pseudomonadota</taxon>
        <taxon>Alphaproteobacteria</taxon>
        <taxon>Acetobacterales</taxon>
        <taxon>Acetobacteraceae</taxon>
        <taxon>Rhizosaccharibacter</taxon>
    </lineage>
</organism>
<reference evidence="1 2" key="1">
    <citation type="submission" date="2022-06" db="EMBL/GenBank/DDBJ databases">
        <title>Rhizosaccharibacter gen. nov. sp. nov. KSS12, endophytic bacteria isolated from sugarcane.</title>
        <authorList>
            <person name="Pitiwittayakul N."/>
        </authorList>
    </citation>
    <scope>NUCLEOTIDE SEQUENCE [LARGE SCALE GENOMIC DNA]</scope>
    <source>
        <strain evidence="1 2">KSS12</strain>
    </source>
</reference>
<dbReference type="PANTHER" id="PTHR35560">
    <property type="entry name" value="BLL0132 PROTEIN"/>
    <property type="match status" value="1"/>
</dbReference>
<dbReference type="Gene3D" id="3.40.50.1820">
    <property type="entry name" value="alpha/beta hydrolase"/>
    <property type="match status" value="1"/>
</dbReference>
<dbReference type="PANTHER" id="PTHR35560:SF3">
    <property type="entry name" value="PEPTIDASE S9 PROLYL OLIGOPEPTIDASE CATALYTIC DOMAIN-CONTAINING PROTEIN"/>
    <property type="match status" value="1"/>
</dbReference>
<accession>A0ABT1VXL1</accession>
<gene>
    <name evidence="1" type="ORF">NFI88_09590</name>
</gene>
<dbReference type="Proteomes" id="UP001524547">
    <property type="component" value="Unassembled WGS sequence"/>
</dbReference>
<evidence type="ECO:0008006" key="3">
    <source>
        <dbReference type="Google" id="ProtNLM"/>
    </source>
</evidence>